<organism evidence="1 2">
    <name type="scientific">Rhodococcus oxybenzonivorans</name>
    <dbReference type="NCBI Taxonomy" id="1990687"/>
    <lineage>
        <taxon>Bacteria</taxon>
        <taxon>Bacillati</taxon>
        <taxon>Actinomycetota</taxon>
        <taxon>Actinomycetes</taxon>
        <taxon>Mycobacteriales</taxon>
        <taxon>Nocardiaceae</taxon>
        <taxon>Rhodococcus</taxon>
    </lineage>
</organism>
<dbReference type="Proteomes" id="UP001185863">
    <property type="component" value="Unassembled WGS sequence"/>
</dbReference>
<reference evidence="1" key="1">
    <citation type="submission" date="2023-10" db="EMBL/GenBank/DDBJ databases">
        <title>Development of a sustainable strategy for remediation of hydrocarbon-contaminated territories based on the waste exchange concept.</title>
        <authorList>
            <person name="Krivoruchko A."/>
        </authorList>
    </citation>
    <scope>NUCLEOTIDE SEQUENCE</scope>
    <source>
        <strain evidence="1">IEGM 68</strain>
    </source>
</reference>
<gene>
    <name evidence="1" type="ORF">R4315_21935</name>
</gene>
<dbReference type="Pfam" id="PF13692">
    <property type="entry name" value="Glyco_trans_1_4"/>
    <property type="match status" value="1"/>
</dbReference>
<evidence type="ECO:0000313" key="1">
    <source>
        <dbReference type="EMBL" id="MDV7267193.1"/>
    </source>
</evidence>
<name>A0AAE4V226_9NOCA</name>
<dbReference type="Gene3D" id="3.40.50.2000">
    <property type="entry name" value="Glycogen Phosphorylase B"/>
    <property type="match status" value="1"/>
</dbReference>
<dbReference type="AlphaFoldDB" id="A0AAE4V226"/>
<dbReference type="EMBL" id="JAWLUP010000075">
    <property type="protein sequence ID" value="MDV7267193.1"/>
    <property type="molecule type" value="Genomic_DNA"/>
</dbReference>
<dbReference type="RefSeq" id="WP_317745939.1">
    <property type="nucleotide sequence ID" value="NZ_JAWLUP010000075.1"/>
</dbReference>
<comment type="caution">
    <text evidence="1">The sequence shown here is derived from an EMBL/GenBank/DDBJ whole genome shotgun (WGS) entry which is preliminary data.</text>
</comment>
<protein>
    <submittedName>
        <fullName evidence="1">Glycosyltransferase family 4 protein</fullName>
    </submittedName>
</protein>
<dbReference type="SUPFAM" id="SSF53756">
    <property type="entry name" value="UDP-Glycosyltransferase/glycogen phosphorylase"/>
    <property type="match status" value="1"/>
</dbReference>
<accession>A0AAE4V226</accession>
<evidence type="ECO:0000313" key="2">
    <source>
        <dbReference type="Proteomes" id="UP001185863"/>
    </source>
</evidence>
<proteinExistence type="predicted"/>
<sequence>MTDPFASNHGGTIRTRALIRILQAANFEVRVISPIKAAGEAKSAQLGSPALGEAERRYARFGPLANSVANLKRTYLPMPTRLGASSQYLRSEVVAAGSSLILVSVIPHVQYANLLDNFVWQDFMDLWGEFGRREAQSRSGFARLTAGSQAKLIQRRERAAAKSADLVTVTGWRDWEILSSEVDAIWLPTPLPDSDFCYVEKRESADKTAGFIGNFEYWPNRDALDVLLTHWLPELRRLGWKVVVAGRGLEKTGSPPDGVEYLGEVAHTDEFYGRIAVSLAPIRLGGGMKVKVLESLSKGVPVIGTKFALEGFSPEVQQMCITAEMTGSNLASISELTSVDPYASSLDPYRLSYAIRTMGDALRQHDADVSL</sequence>